<dbReference type="GO" id="GO:0008540">
    <property type="term" value="C:proteasome regulatory particle, base subcomplex"/>
    <property type="evidence" value="ECO:0007669"/>
    <property type="project" value="TreeGrafter"/>
</dbReference>
<feature type="region of interest" description="Disordered" evidence="1">
    <location>
        <begin position="75"/>
        <end position="106"/>
    </location>
</feature>
<dbReference type="CDD" id="cd09917">
    <property type="entry name" value="F-box_SF"/>
    <property type="match status" value="1"/>
</dbReference>
<evidence type="ECO:0000313" key="3">
    <source>
        <dbReference type="EMBL" id="KAF2753033.1"/>
    </source>
</evidence>
<feature type="region of interest" description="Disordered" evidence="1">
    <location>
        <begin position="1116"/>
        <end position="1140"/>
    </location>
</feature>
<dbReference type="GO" id="GO:0005829">
    <property type="term" value="C:cytosol"/>
    <property type="evidence" value="ECO:0007669"/>
    <property type="project" value="TreeGrafter"/>
</dbReference>
<evidence type="ECO:0000313" key="4">
    <source>
        <dbReference type="Proteomes" id="UP000799437"/>
    </source>
</evidence>
<protein>
    <recommendedName>
        <fullName evidence="2">F-box domain-containing protein</fullName>
    </recommendedName>
</protein>
<reference evidence="3" key="1">
    <citation type="journal article" date="2020" name="Stud. Mycol.">
        <title>101 Dothideomycetes genomes: a test case for predicting lifestyles and emergence of pathogens.</title>
        <authorList>
            <person name="Haridas S."/>
            <person name="Albert R."/>
            <person name="Binder M."/>
            <person name="Bloem J."/>
            <person name="Labutti K."/>
            <person name="Salamov A."/>
            <person name="Andreopoulos B."/>
            <person name="Baker S."/>
            <person name="Barry K."/>
            <person name="Bills G."/>
            <person name="Bluhm B."/>
            <person name="Cannon C."/>
            <person name="Castanera R."/>
            <person name="Culley D."/>
            <person name="Daum C."/>
            <person name="Ezra D."/>
            <person name="Gonzalez J."/>
            <person name="Henrissat B."/>
            <person name="Kuo A."/>
            <person name="Liang C."/>
            <person name="Lipzen A."/>
            <person name="Lutzoni F."/>
            <person name="Magnuson J."/>
            <person name="Mondo S."/>
            <person name="Nolan M."/>
            <person name="Ohm R."/>
            <person name="Pangilinan J."/>
            <person name="Park H.-J."/>
            <person name="Ramirez L."/>
            <person name="Alfaro M."/>
            <person name="Sun H."/>
            <person name="Tritt A."/>
            <person name="Yoshinaga Y."/>
            <person name="Zwiers L.-H."/>
            <person name="Turgeon B."/>
            <person name="Goodwin S."/>
            <person name="Spatafora J."/>
            <person name="Crous P."/>
            <person name="Grigoriev I."/>
        </authorList>
    </citation>
    <scope>NUCLEOTIDE SEQUENCE</scope>
    <source>
        <strain evidence="3">CBS 121739</strain>
    </source>
</reference>
<dbReference type="EMBL" id="ML996588">
    <property type="protein sequence ID" value="KAF2753033.1"/>
    <property type="molecule type" value="Genomic_DNA"/>
</dbReference>
<feature type="compositionally biased region" description="Polar residues" evidence="1">
    <location>
        <begin position="637"/>
        <end position="656"/>
    </location>
</feature>
<feature type="compositionally biased region" description="Basic and acidic residues" evidence="1">
    <location>
        <begin position="44"/>
        <end position="60"/>
    </location>
</feature>
<dbReference type="OrthoDB" id="2095648at2759"/>
<dbReference type="Gene3D" id="2.130.10.10">
    <property type="entry name" value="YVTN repeat-like/Quinoprotein amine dehydrogenase"/>
    <property type="match status" value="1"/>
</dbReference>
<dbReference type="GO" id="GO:0031593">
    <property type="term" value="F:polyubiquitin modification-dependent protein binding"/>
    <property type="evidence" value="ECO:0007669"/>
    <property type="project" value="TreeGrafter"/>
</dbReference>
<dbReference type="SMART" id="SM00256">
    <property type="entry name" value="FBOX"/>
    <property type="match status" value="1"/>
</dbReference>
<dbReference type="InterPro" id="IPR036047">
    <property type="entry name" value="F-box-like_dom_sf"/>
</dbReference>
<feature type="region of interest" description="Disordered" evidence="1">
    <location>
        <begin position="909"/>
        <end position="931"/>
    </location>
</feature>
<dbReference type="AlphaFoldDB" id="A0A6A6VS46"/>
<dbReference type="GO" id="GO:0043161">
    <property type="term" value="P:proteasome-mediated ubiquitin-dependent protein catabolic process"/>
    <property type="evidence" value="ECO:0007669"/>
    <property type="project" value="TreeGrafter"/>
</dbReference>
<accession>A0A6A6VS46</accession>
<organism evidence="3 4">
    <name type="scientific">Pseudovirgaria hyperparasitica</name>
    <dbReference type="NCBI Taxonomy" id="470096"/>
    <lineage>
        <taxon>Eukaryota</taxon>
        <taxon>Fungi</taxon>
        <taxon>Dikarya</taxon>
        <taxon>Ascomycota</taxon>
        <taxon>Pezizomycotina</taxon>
        <taxon>Dothideomycetes</taxon>
        <taxon>Dothideomycetes incertae sedis</taxon>
        <taxon>Acrospermales</taxon>
        <taxon>Acrospermaceae</taxon>
        <taxon>Pseudovirgaria</taxon>
    </lineage>
</organism>
<dbReference type="PROSITE" id="PS50181">
    <property type="entry name" value="FBOX"/>
    <property type="match status" value="1"/>
</dbReference>
<dbReference type="InterPro" id="IPR036322">
    <property type="entry name" value="WD40_repeat_dom_sf"/>
</dbReference>
<dbReference type="InterPro" id="IPR003903">
    <property type="entry name" value="UIM_dom"/>
</dbReference>
<dbReference type="SMART" id="SM00726">
    <property type="entry name" value="UIM"/>
    <property type="match status" value="3"/>
</dbReference>
<evidence type="ECO:0000256" key="1">
    <source>
        <dbReference type="SAM" id="MobiDB-lite"/>
    </source>
</evidence>
<name>A0A6A6VS46_9PEZI</name>
<dbReference type="Pfam" id="PF12937">
    <property type="entry name" value="F-box-like"/>
    <property type="match status" value="1"/>
</dbReference>
<dbReference type="PANTHER" id="PTHR10223:SF2">
    <property type="entry name" value="F-BOX AND WD DOMAIN PROTEIN (AFU_ORTHOLOGUE AFUA_6G11400)"/>
    <property type="match status" value="1"/>
</dbReference>
<dbReference type="InterPro" id="IPR027040">
    <property type="entry name" value="PSMD4"/>
</dbReference>
<keyword evidence="4" id="KW-1185">Reference proteome</keyword>
<feature type="compositionally biased region" description="Basic residues" evidence="1">
    <location>
        <begin position="1068"/>
        <end position="1077"/>
    </location>
</feature>
<dbReference type="GeneID" id="54484005"/>
<dbReference type="SUPFAM" id="SSF50978">
    <property type="entry name" value="WD40 repeat-like"/>
    <property type="match status" value="1"/>
</dbReference>
<feature type="compositionally biased region" description="Polar residues" evidence="1">
    <location>
        <begin position="1"/>
        <end position="25"/>
    </location>
</feature>
<proteinExistence type="predicted"/>
<dbReference type="Gene3D" id="1.20.1280.50">
    <property type="match status" value="1"/>
</dbReference>
<dbReference type="GO" id="GO:0005634">
    <property type="term" value="C:nucleus"/>
    <property type="evidence" value="ECO:0007669"/>
    <property type="project" value="TreeGrafter"/>
</dbReference>
<dbReference type="RefSeq" id="XP_033595484.1">
    <property type="nucleotide sequence ID" value="XM_033742951.1"/>
</dbReference>
<dbReference type="SUPFAM" id="SSF81383">
    <property type="entry name" value="F-box domain"/>
    <property type="match status" value="1"/>
</dbReference>
<dbReference type="InterPro" id="IPR001810">
    <property type="entry name" value="F-box_dom"/>
</dbReference>
<feature type="domain" description="F-box" evidence="2">
    <location>
        <begin position="127"/>
        <end position="173"/>
    </location>
</feature>
<feature type="region of interest" description="Disordered" evidence="1">
    <location>
        <begin position="631"/>
        <end position="682"/>
    </location>
</feature>
<dbReference type="PANTHER" id="PTHR10223">
    <property type="entry name" value="26S PROTEASOME NON-ATPASE REGULATORY SUBUNIT 4"/>
    <property type="match status" value="1"/>
</dbReference>
<feature type="region of interest" description="Disordered" evidence="1">
    <location>
        <begin position="1"/>
        <end position="62"/>
    </location>
</feature>
<evidence type="ECO:0000259" key="2">
    <source>
        <dbReference type="PROSITE" id="PS50181"/>
    </source>
</evidence>
<feature type="compositionally biased region" description="Low complexity" evidence="1">
    <location>
        <begin position="1082"/>
        <end position="1096"/>
    </location>
</feature>
<feature type="compositionally biased region" description="Polar residues" evidence="1">
    <location>
        <begin position="919"/>
        <end position="931"/>
    </location>
</feature>
<dbReference type="InterPro" id="IPR015943">
    <property type="entry name" value="WD40/YVTN_repeat-like_dom_sf"/>
</dbReference>
<gene>
    <name evidence="3" type="ORF">EJ05DRAFT_470796</name>
</gene>
<feature type="region of interest" description="Disordered" evidence="1">
    <location>
        <begin position="1068"/>
        <end position="1100"/>
    </location>
</feature>
<sequence length="1140" mass="124439">MQSEPQQASQNIHTEQPTPSTSEASQHGLHPEELSALHLSLDGDDARAHQASSSHHDDVAKVTSVEAARVVASVAQEETRLKRTPSPPSNRISDYEAESASSTPLRTCSEGRSFEVVKKLSDSVDDKSYIDKLPNEVLTHAISHLSPTDLSAVALVSRRFHSLVTTPHAWRAAFGRYFPGAEELRQEVITSSNGSDIVPSGKRAFTRLTALASWRSEYILRTRLLRSLARGKPVRISATPANARAGQQQNPVPMTIYNSQLFTTVNHMHAVFGTGLNKRMPRFIHGADEIGSACCSDPTTVKVDPWGLSDPTPFFQFSDAFPGDSQWGLGAGDIIGVPNVMDVSQPYGMLYGEGHPGCSAYFRATDELRGRVLAAPSDEAQYDIGMPAVLASRECITSVWIAKSSNVPHLSEGLVGMLCGLSCGIISSYSLGTDGTRGRRFLKGETTARWVLSPGVPIIAIAVDDDYSMKRQAQNRIWAVALNALGEIFYLTKFPKLSGEKRRPTDLERASWERGRTTHWILVEPSRRTARVNPYDDASTATGSYTPRSSWDGECLSVAQIRAETREMEEYMKKRPKDFRQVCTGWDMRRRIEVDFAGDDGHYAGESIAVFECGLDEDSVSSIRRFTRCKLEEPSGQRASSPSLTTASEKSSQESSLFGGPSTPDAFERPQRPRRISTLSLSSSPERGHLIEEWRLSTLTFGGLKSVQLTTSAIDSSMLATMTLSEDPIFGFSTMSNASSPFASPQSMASQPSNPADVPGQRARFVAAGTSTGIVLLWDIRAPISKNVEFANTVDPIRIIFTDSPEISCLAITGLYIVHGGNDGLVQAWDPLASSPLPVRTLHSRHSSRARRRLQQAQASVQGVGINFFAAGAICLDPDPTVLRGIVSIGTFLHYWSFSSSAADQYKGSKRRLRRGERGSNNSGATFSANRGGNLKGYIANEKFELELEQRNQRREANRMAGRFGLGLLDNEDEALAYAALLSQESLENEAKRRLSENSVQSNDTVIVPSSSETATTPVNDEVDPEIAEAIRLSLQESSISETHQPYYSSPPTDSSLDSFSIPIKYAKNKRSPKSRAKTTLASNSSSPPAAAAEGSNRAELDDLEYAMQLSLAEEKSRLESVEQNDPFPYLSGGKGKGKM</sequence>
<dbReference type="Proteomes" id="UP000799437">
    <property type="component" value="Unassembled WGS sequence"/>
</dbReference>